<dbReference type="GO" id="GO:0042597">
    <property type="term" value="C:periplasmic space"/>
    <property type="evidence" value="ECO:0007669"/>
    <property type="project" value="UniProtKB-SubCell"/>
</dbReference>
<dbReference type="Pfam" id="PF01547">
    <property type="entry name" value="SBP_bac_1"/>
    <property type="match status" value="1"/>
</dbReference>
<dbReference type="AlphaFoldDB" id="A0A1H9CPE2"/>
<protein>
    <submittedName>
        <fullName evidence="9">Carbohydrate ABC transporter substrate-binding protein, CUT1 family</fullName>
    </submittedName>
</protein>
<keyword evidence="7" id="KW-0449">Lipoprotein</keyword>
<organism evidence="9 10">
    <name type="scientific">Treponema bryantii</name>
    <dbReference type="NCBI Taxonomy" id="163"/>
    <lineage>
        <taxon>Bacteria</taxon>
        <taxon>Pseudomonadati</taxon>
        <taxon>Spirochaetota</taxon>
        <taxon>Spirochaetia</taxon>
        <taxon>Spirochaetales</taxon>
        <taxon>Treponemataceae</taxon>
        <taxon>Treponema</taxon>
    </lineage>
</organism>
<evidence type="ECO:0000256" key="6">
    <source>
        <dbReference type="ARBA" id="ARBA00023139"/>
    </source>
</evidence>
<dbReference type="EMBL" id="FOFU01000002">
    <property type="protein sequence ID" value="SEQ02498.1"/>
    <property type="molecule type" value="Genomic_DNA"/>
</dbReference>
<evidence type="ECO:0000256" key="3">
    <source>
        <dbReference type="ARBA" id="ARBA00022475"/>
    </source>
</evidence>
<sequence length="546" mass="61342">MKKTKLIAFALVLMVLASSVYAKPKKQAKSKGTVPGTASTAGWKLNADKPIKFDWYINFSWFARHWGDSMVSKYITEKTGVDINFVVPAGNESEKLNSMIAGDALPDLITIGWWEGQVPMMIDAGLVEPLDELAKKYDPYFFRVTNTDKLGWYRQADGHVYGYPNSSYTPADYKKYAGKLTSNETFLVRKDMYEAIGKPDMSTPEGFLKALRAAKAKFPSVNGQPLIPFTTNEFGDTGCSQLQGYLAHFLAIPPEKNGKFVNADLGLTDDPEYLRWMKTLRQAHSEGLIATDMFVDKRSQIEEKAAQGRYFCMLYQNWDMQAAQHALYSRDPNSVYIAVDGPKNSRGDNPTLAGGGIAGWTVTLISKNCKDKARAIQFLSYLISEEGQMDTNFGIKDKTYVINSKGIPELTPEMKKLDSTDKNKQETDVGIMYTYWMLMDTAWQAQWGVEYAPSLGQPQLWTRPYVQSFAAYDGLTLPVGSEEQLICEDIQRRWGKVLPQLIRAKSDAEFDSLVAQFNKYKKDKGVDKVIAAQTKLMNENKAKLGM</sequence>
<feature type="chain" id="PRO_5010364350" evidence="8">
    <location>
        <begin position="23"/>
        <end position="546"/>
    </location>
</feature>
<dbReference type="RefSeq" id="WP_074641311.1">
    <property type="nucleotide sequence ID" value="NZ_AP025286.1"/>
</dbReference>
<feature type="signal peptide" evidence="8">
    <location>
        <begin position="1"/>
        <end position="22"/>
    </location>
</feature>
<dbReference type="STRING" id="163.SAMN04487775_1159"/>
<evidence type="ECO:0000313" key="10">
    <source>
        <dbReference type="Proteomes" id="UP000182360"/>
    </source>
</evidence>
<dbReference type="SUPFAM" id="SSF53850">
    <property type="entry name" value="Periplasmic binding protein-like II"/>
    <property type="match status" value="1"/>
</dbReference>
<comment type="subcellular location">
    <subcellularLocation>
        <location evidence="1">Periplasm</location>
    </subcellularLocation>
</comment>
<comment type="similarity">
    <text evidence="2">Belongs to the bacterial solute-binding protein 1 family.</text>
</comment>
<evidence type="ECO:0000256" key="8">
    <source>
        <dbReference type="SAM" id="SignalP"/>
    </source>
</evidence>
<evidence type="ECO:0000256" key="5">
    <source>
        <dbReference type="ARBA" id="ARBA00023136"/>
    </source>
</evidence>
<dbReference type="Gene3D" id="3.40.190.10">
    <property type="entry name" value="Periplasmic binding protein-like II"/>
    <property type="match status" value="2"/>
</dbReference>
<keyword evidence="10" id="KW-1185">Reference proteome</keyword>
<dbReference type="InterPro" id="IPR050490">
    <property type="entry name" value="Bact_solute-bd_prot1"/>
</dbReference>
<evidence type="ECO:0000313" key="9">
    <source>
        <dbReference type="EMBL" id="SEQ02498.1"/>
    </source>
</evidence>
<keyword evidence="4 8" id="KW-0732">Signal</keyword>
<evidence type="ECO:0000256" key="2">
    <source>
        <dbReference type="ARBA" id="ARBA00008520"/>
    </source>
</evidence>
<dbReference type="eggNOG" id="COG1653">
    <property type="taxonomic scope" value="Bacteria"/>
</dbReference>
<evidence type="ECO:0000256" key="7">
    <source>
        <dbReference type="ARBA" id="ARBA00023288"/>
    </source>
</evidence>
<reference evidence="9 10" key="1">
    <citation type="submission" date="2016-10" db="EMBL/GenBank/DDBJ databases">
        <authorList>
            <person name="de Groot N.N."/>
        </authorList>
    </citation>
    <scope>NUCLEOTIDE SEQUENCE [LARGE SCALE GENOMIC DNA]</scope>
    <source>
        <strain evidence="9 10">B25</strain>
    </source>
</reference>
<gene>
    <name evidence="9" type="ORF">SAMN04487977_102238</name>
</gene>
<evidence type="ECO:0000256" key="4">
    <source>
        <dbReference type="ARBA" id="ARBA00022729"/>
    </source>
</evidence>
<evidence type="ECO:0000256" key="1">
    <source>
        <dbReference type="ARBA" id="ARBA00004418"/>
    </source>
</evidence>
<dbReference type="PANTHER" id="PTHR43649:SF33">
    <property type="entry name" value="POLYGALACTURONAN_RHAMNOGALACTURONAN-BINDING PROTEIN YTCQ"/>
    <property type="match status" value="1"/>
</dbReference>
<dbReference type="Proteomes" id="UP000182360">
    <property type="component" value="Unassembled WGS sequence"/>
</dbReference>
<keyword evidence="6" id="KW-0564">Palmitate</keyword>
<keyword evidence="5" id="KW-0472">Membrane</keyword>
<keyword evidence="3" id="KW-1003">Cell membrane</keyword>
<accession>A0A1H9CPE2</accession>
<proteinExistence type="inferred from homology"/>
<dbReference type="PANTHER" id="PTHR43649">
    <property type="entry name" value="ARABINOSE-BINDING PROTEIN-RELATED"/>
    <property type="match status" value="1"/>
</dbReference>
<name>A0A1H9CPE2_9SPIR</name>
<dbReference type="OrthoDB" id="353914at2"/>
<dbReference type="InterPro" id="IPR006059">
    <property type="entry name" value="SBP"/>
</dbReference>